<proteinExistence type="predicted"/>
<dbReference type="SUPFAM" id="SSF82693">
    <property type="entry name" value="Multidrug efflux transporter AcrB pore domain, PN1, PN2, PC1 and PC2 subdomains"/>
    <property type="match status" value="3"/>
</dbReference>
<keyword evidence="3" id="KW-1185">Reference proteome</keyword>
<feature type="transmembrane region" description="Helical" evidence="1">
    <location>
        <begin position="887"/>
        <end position="905"/>
    </location>
</feature>
<dbReference type="PANTHER" id="PTHR32063:SF64">
    <property type="entry name" value="ACRB_ACRD_ACRF FAMILY PROTEIN"/>
    <property type="match status" value="1"/>
</dbReference>
<dbReference type="Pfam" id="PF00873">
    <property type="entry name" value="ACR_tran"/>
    <property type="match status" value="1"/>
</dbReference>
<feature type="transmembrane region" description="Helical" evidence="1">
    <location>
        <begin position="861"/>
        <end position="880"/>
    </location>
</feature>
<feature type="transmembrane region" description="Helical" evidence="1">
    <location>
        <begin position="962"/>
        <end position="982"/>
    </location>
</feature>
<keyword evidence="1" id="KW-1133">Transmembrane helix</keyword>
<name>A0ABM7N3G9_ERWRD</name>
<gene>
    <name evidence="2" type="ORF">ERHA53_33840</name>
</gene>
<feature type="transmembrane region" description="Helical" evidence="1">
    <location>
        <begin position="369"/>
        <end position="391"/>
    </location>
</feature>
<feature type="transmembrane region" description="Helical" evidence="1">
    <location>
        <begin position="397"/>
        <end position="419"/>
    </location>
</feature>
<feature type="transmembrane region" description="Helical" evidence="1">
    <location>
        <begin position="471"/>
        <end position="498"/>
    </location>
</feature>
<feature type="transmembrane region" description="Helical" evidence="1">
    <location>
        <begin position="21"/>
        <end position="38"/>
    </location>
</feature>
<dbReference type="RefSeq" id="WP_171148990.1">
    <property type="nucleotide sequence ID" value="NZ_AP024329.1"/>
</dbReference>
<evidence type="ECO:0000256" key="1">
    <source>
        <dbReference type="SAM" id="Phobius"/>
    </source>
</evidence>
<dbReference type="PANTHER" id="PTHR32063">
    <property type="match status" value="1"/>
</dbReference>
<evidence type="ECO:0000313" key="3">
    <source>
        <dbReference type="Proteomes" id="UP000677515"/>
    </source>
</evidence>
<dbReference type="Gene3D" id="3.30.2090.10">
    <property type="entry name" value="Multidrug efflux transporter AcrB TolC docking domain, DN and DC subdomains"/>
    <property type="match status" value="2"/>
</dbReference>
<organism evidence="2 3">
    <name type="scientific">Erwinia rhapontici</name>
    <name type="common">Pectobacterium rhapontici</name>
    <dbReference type="NCBI Taxonomy" id="55212"/>
    <lineage>
        <taxon>Bacteria</taxon>
        <taxon>Pseudomonadati</taxon>
        <taxon>Pseudomonadota</taxon>
        <taxon>Gammaproteobacteria</taxon>
        <taxon>Enterobacterales</taxon>
        <taxon>Erwiniaceae</taxon>
        <taxon>Erwinia</taxon>
    </lineage>
</organism>
<dbReference type="SUPFAM" id="SSF82866">
    <property type="entry name" value="Multidrug efflux transporter AcrB transmembrane domain"/>
    <property type="match status" value="2"/>
</dbReference>
<dbReference type="SUPFAM" id="SSF82714">
    <property type="entry name" value="Multidrug efflux transporter AcrB TolC docking domain, DN and DC subdomains"/>
    <property type="match status" value="2"/>
</dbReference>
<feature type="transmembrane region" description="Helical" evidence="1">
    <location>
        <begin position="440"/>
        <end position="459"/>
    </location>
</feature>
<reference evidence="2 3" key="1">
    <citation type="submission" date="2021-01" db="EMBL/GenBank/DDBJ databases">
        <title>Complete genome sequence of Erwinia rhapontici MAFF 311153.</title>
        <authorList>
            <person name="Morohoshi T."/>
            <person name="Someya N."/>
        </authorList>
    </citation>
    <scope>NUCLEOTIDE SEQUENCE [LARGE SCALE GENOMIC DNA]</scope>
    <source>
        <strain evidence="2 3">MAFF 311153</strain>
    </source>
</reference>
<dbReference type="Gene3D" id="3.30.70.1320">
    <property type="entry name" value="Multidrug efflux transporter AcrB pore domain like"/>
    <property type="match status" value="1"/>
</dbReference>
<feature type="transmembrane region" description="Helical" evidence="1">
    <location>
        <begin position="988"/>
        <end position="1012"/>
    </location>
</feature>
<sequence length="1020" mass="109806">MTPHIPTSRFNLSTWALQHQPLIVFFMLLVMAAGIFSYEQLPRNEDPAFTIKTAVVSASWPGADVKDTVNLVTDTLEKKLQEIPYLDYVESETRAGQAVISVYLRDDTPPASVPEIWYQVRKKVQDITPSLPQGVQTPQVNDEFDDTFGTIYGFTAEGFSLRELRDRVEDIRRNLMSLPDIGKITLTGVQEEQMVIAFSPRKMAGLGIDLQQVTEAIRAQNAVVPAGEIRSDRENIALSVTGALGSAQSLQAVVLHIGDRYIPLSAIATVTRQVAEPPAAAFRVNGQPAIGLAISMAATGNMIHFGEAVNQRMAAIQAGLPHGIEMVRVADQSAVVQQAVSGFTRVLTEAVVIVMAVSFLSLGMRAGLVVAAAIPLVLAMTFVGMMLAGIGLQRISLGALIIALGLLVDDAMITVESMVSRLEAGDSRWKAASYAFQTTAFPMLTGTLVMIAGFIPVGFAASSAGEYCFSLFVVVTIALLSSWVVAILFSPLIGTWLLPATLKSHQAGPGRLARGYHRLLTLALGHRLKTVAAALTLLVLAGWGTTFMQGEFFPASDRPELLVSLTLPGNASQTETERQTERLERALRGNPHIDRLSSYIGTGAIRFYLPMDVLLDNENTAQLVVVAKSLEDREVLQQQLETILSEGFSDIATRVSPLELGPPVGWPIKYRVSGPDYHQVQSIARQLAAILGDSTLTREVNLTAGEPERVITLIINQTAARAAGVSSESVATALNTLWSGSVVTTVRDGNRQVDVMLRANDRERQDLTTLSSLQLTTSGGMKVPLSQVATLRWGIQDPVIWRHQRMPFITVQTDLAPGLRAEGVSQQLAASVTQLRASLPPDYRIDEGGSVAESDKGNTSVFAVLPVTLFVMLILLMIQLQRFSRMLLALLMAPFGLIGIVLAMLPTGTPMGFVALLGMIALAGMIIRNAVILIGEVDSNLGRGMEKQPAIIAAAQHRSRPIMLTACAAILGMIPIAEQVFWGPMAYAIIGGLLVATLVTLTVLPACLSLVIKDDVVPKA</sequence>
<protein>
    <submittedName>
        <fullName evidence="2">ACR family transporter</fullName>
    </submittedName>
</protein>
<dbReference type="Gene3D" id="1.20.1640.10">
    <property type="entry name" value="Multidrug efflux transporter AcrB transmembrane domain"/>
    <property type="match status" value="2"/>
</dbReference>
<dbReference type="Gene3D" id="3.30.70.1440">
    <property type="entry name" value="Multidrug efflux transporter AcrB pore domain"/>
    <property type="match status" value="1"/>
</dbReference>
<feature type="transmembrane region" description="Helical" evidence="1">
    <location>
        <begin position="911"/>
        <end position="935"/>
    </location>
</feature>
<accession>A0ABM7N3G9</accession>
<dbReference type="InterPro" id="IPR027463">
    <property type="entry name" value="AcrB_DN_DC_subdom"/>
</dbReference>
<feature type="transmembrane region" description="Helical" evidence="1">
    <location>
        <begin position="342"/>
        <end position="362"/>
    </location>
</feature>
<keyword evidence="1" id="KW-0812">Transmembrane</keyword>
<dbReference type="InterPro" id="IPR001036">
    <property type="entry name" value="Acrflvin-R"/>
</dbReference>
<dbReference type="PRINTS" id="PR00702">
    <property type="entry name" value="ACRIFLAVINRP"/>
</dbReference>
<dbReference type="Gene3D" id="3.30.70.1430">
    <property type="entry name" value="Multidrug efflux transporter AcrB pore domain"/>
    <property type="match status" value="2"/>
</dbReference>
<dbReference type="EMBL" id="AP024329">
    <property type="protein sequence ID" value="BCQ36041.1"/>
    <property type="molecule type" value="Genomic_DNA"/>
</dbReference>
<keyword evidence="1" id="KW-0472">Membrane</keyword>
<evidence type="ECO:0000313" key="2">
    <source>
        <dbReference type="EMBL" id="BCQ36041.1"/>
    </source>
</evidence>
<dbReference type="Proteomes" id="UP000677515">
    <property type="component" value="Chromosome"/>
</dbReference>